<gene>
    <name evidence="1" type="ORF">CIPAW_08G046100</name>
</gene>
<organism evidence="1 2">
    <name type="scientific">Carya illinoinensis</name>
    <name type="common">Pecan</name>
    <dbReference type="NCBI Taxonomy" id="32201"/>
    <lineage>
        <taxon>Eukaryota</taxon>
        <taxon>Viridiplantae</taxon>
        <taxon>Streptophyta</taxon>
        <taxon>Embryophyta</taxon>
        <taxon>Tracheophyta</taxon>
        <taxon>Spermatophyta</taxon>
        <taxon>Magnoliopsida</taxon>
        <taxon>eudicotyledons</taxon>
        <taxon>Gunneridae</taxon>
        <taxon>Pentapetalae</taxon>
        <taxon>rosids</taxon>
        <taxon>fabids</taxon>
        <taxon>Fagales</taxon>
        <taxon>Juglandaceae</taxon>
        <taxon>Carya</taxon>
    </lineage>
</organism>
<comment type="caution">
    <text evidence="1">The sequence shown here is derived from an EMBL/GenBank/DDBJ whole genome shotgun (WGS) entry which is preliminary data.</text>
</comment>
<dbReference type="AlphaFoldDB" id="A0A8T1PR34"/>
<dbReference type="Proteomes" id="UP000811609">
    <property type="component" value="Chromosome 8"/>
</dbReference>
<dbReference type="EMBL" id="CM031816">
    <property type="protein sequence ID" value="KAG6644304.1"/>
    <property type="molecule type" value="Genomic_DNA"/>
</dbReference>
<sequence length="71" mass="8215">MASGNKTRCIARVMTMKSPNEDRKRYFSKKELKKSVQNTPIKAGMCCYTYADDATRFKADRAERSFLAFYS</sequence>
<evidence type="ECO:0000313" key="1">
    <source>
        <dbReference type="EMBL" id="KAG6644304.1"/>
    </source>
</evidence>
<evidence type="ECO:0000313" key="2">
    <source>
        <dbReference type="Proteomes" id="UP000811609"/>
    </source>
</evidence>
<reference evidence="1" key="1">
    <citation type="submission" date="2020-12" db="EMBL/GenBank/DDBJ databases">
        <title>WGS assembly of Carya illinoinensis cv. Pawnee.</title>
        <authorList>
            <person name="Platts A."/>
            <person name="Shu S."/>
            <person name="Wright S."/>
            <person name="Barry K."/>
            <person name="Edger P."/>
            <person name="Pires J.C."/>
            <person name="Schmutz J."/>
        </authorList>
    </citation>
    <scope>NUCLEOTIDE SEQUENCE</scope>
    <source>
        <tissue evidence="1">Leaf</tissue>
    </source>
</reference>
<accession>A0A8T1PR34</accession>
<protein>
    <submittedName>
        <fullName evidence="1">Uncharacterized protein</fullName>
    </submittedName>
</protein>
<proteinExistence type="predicted"/>
<keyword evidence="2" id="KW-1185">Reference proteome</keyword>
<name>A0A8T1PR34_CARIL</name>